<keyword evidence="1" id="KW-0812">Transmembrane</keyword>
<dbReference type="KEGG" id="abas:ACPOL_1552"/>
<dbReference type="Proteomes" id="UP000253606">
    <property type="component" value="Chromosome"/>
</dbReference>
<evidence type="ECO:0000256" key="1">
    <source>
        <dbReference type="SAM" id="Phobius"/>
    </source>
</evidence>
<feature type="transmembrane region" description="Helical" evidence="1">
    <location>
        <begin position="32"/>
        <end position="53"/>
    </location>
</feature>
<protein>
    <recommendedName>
        <fullName evidence="2">Ancillary SecYEG translocon subunit/Cell division coordinator CpoB TPR domain-containing protein</fullName>
    </recommendedName>
</protein>
<feature type="domain" description="Ancillary SecYEG translocon subunit/Cell division coordinator CpoB TPR" evidence="2">
    <location>
        <begin position="37"/>
        <end position="173"/>
    </location>
</feature>
<keyword evidence="1" id="KW-0472">Membrane</keyword>
<keyword evidence="1" id="KW-1133">Transmembrane helix</keyword>
<dbReference type="OrthoDB" id="115117at2"/>
<dbReference type="AlphaFoldDB" id="A0A2Z5FVK4"/>
<dbReference type="SUPFAM" id="SSF48452">
    <property type="entry name" value="TPR-like"/>
    <property type="match status" value="1"/>
</dbReference>
<gene>
    <name evidence="3" type="ORF">ACPOL_1552</name>
</gene>
<evidence type="ECO:0000313" key="4">
    <source>
        <dbReference type="Proteomes" id="UP000253606"/>
    </source>
</evidence>
<dbReference type="Gene3D" id="1.25.40.10">
    <property type="entry name" value="Tetratricopeptide repeat domain"/>
    <property type="match status" value="1"/>
</dbReference>
<reference evidence="3 4" key="1">
    <citation type="journal article" date="2018" name="Front. Microbiol.">
        <title>Hydrolytic Capabilities as a Key to Environmental Success: Chitinolytic and Cellulolytic Acidobacteria From Acidic Sub-arctic Soils and Boreal Peatlands.</title>
        <authorList>
            <person name="Belova S.E."/>
            <person name="Ravin N.V."/>
            <person name="Pankratov T.A."/>
            <person name="Rakitin A.L."/>
            <person name="Ivanova A.A."/>
            <person name="Beletsky A.V."/>
            <person name="Mardanov A.V."/>
            <person name="Sinninghe Damste J.S."/>
            <person name="Dedysh S.N."/>
        </authorList>
    </citation>
    <scope>NUCLEOTIDE SEQUENCE [LARGE SCALE GENOMIC DNA]</scope>
    <source>
        <strain evidence="3 4">SBC82</strain>
    </source>
</reference>
<dbReference type="Pfam" id="PF09976">
    <property type="entry name" value="TPR_21"/>
    <property type="match status" value="1"/>
</dbReference>
<dbReference type="EMBL" id="CP030840">
    <property type="protein sequence ID" value="AXC10898.1"/>
    <property type="molecule type" value="Genomic_DNA"/>
</dbReference>
<proteinExistence type="predicted"/>
<evidence type="ECO:0000313" key="3">
    <source>
        <dbReference type="EMBL" id="AXC10898.1"/>
    </source>
</evidence>
<dbReference type="InterPro" id="IPR018704">
    <property type="entry name" value="SecYEG/CpoB_TPR"/>
</dbReference>
<name>A0A2Z5FVK4_9BACT</name>
<keyword evidence="4" id="KW-1185">Reference proteome</keyword>
<sequence length="241" mass="25972">MDTQTRHALKEDKFVQATTTGLSWIELHRNTVIRASIAFVVVLAAVIGATAYYEHRSAEASVALGQALEIYNSPLRQPGEPEDGSYKTIADRAKAANQQFTDVANKYGSLEAGRTARYFIGLTDIDLGKPGEAETNLKQVANSYHKDLASLAKIALAGLYVQTGKTAQAIDLYKEIIAKPTDTVPASAAQLQLAQVYEKTDPQQAKQIYAVLKDKDKATAAGQIASQKLNPAAASQQQPPL</sequence>
<accession>A0A2Z5FVK4</accession>
<organism evidence="3 4">
    <name type="scientific">Acidisarcina polymorpha</name>
    <dbReference type="NCBI Taxonomy" id="2211140"/>
    <lineage>
        <taxon>Bacteria</taxon>
        <taxon>Pseudomonadati</taxon>
        <taxon>Acidobacteriota</taxon>
        <taxon>Terriglobia</taxon>
        <taxon>Terriglobales</taxon>
        <taxon>Acidobacteriaceae</taxon>
        <taxon>Acidisarcina</taxon>
    </lineage>
</organism>
<dbReference type="InterPro" id="IPR011990">
    <property type="entry name" value="TPR-like_helical_dom_sf"/>
</dbReference>
<evidence type="ECO:0000259" key="2">
    <source>
        <dbReference type="Pfam" id="PF09976"/>
    </source>
</evidence>
<dbReference type="RefSeq" id="WP_114206438.1">
    <property type="nucleotide sequence ID" value="NZ_CP030840.1"/>
</dbReference>